<proteinExistence type="predicted"/>
<dbReference type="AlphaFoldDB" id="A0A0L8FMX9"/>
<accession>A0A0L8FMX9</accession>
<protein>
    <submittedName>
        <fullName evidence="1">Uncharacterized protein</fullName>
    </submittedName>
</protein>
<dbReference type="EMBL" id="KQ428956">
    <property type="protein sequence ID" value="KOF65760.1"/>
    <property type="molecule type" value="Genomic_DNA"/>
</dbReference>
<sequence>MKQPSTYLLCKNGCISLNHHHLKKKTDLSFTIPERKGWQDLVTKMLFHDQHTDLG</sequence>
<gene>
    <name evidence="1" type="ORF">OCBIM_22014474mg</name>
</gene>
<name>A0A0L8FMX9_OCTBM</name>
<evidence type="ECO:0000313" key="1">
    <source>
        <dbReference type="EMBL" id="KOF65760.1"/>
    </source>
</evidence>
<reference evidence="1" key="1">
    <citation type="submission" date="2015-07" db="EMBL/GenBank/DDBJ databases">
        <title>MeaNS - Measles Nucleotide Surveillance Program.</title>
        <authorList>
            <person name="Tran T."/>
            <person name="Druce J."/>
        </authorList>
    </citation>
    <scope>NUCLEOTIDE SEQUENCE</scope>
    <source>
        <strain evidence="1">UCB-OBI-ISO-001</strain>
        <tissue evidence="1">Gonad</tissue>
    </source>
</reference>
<organism evidence="1">
    <name type="scientific">Octopus bimaculoides</name>
    <name type="common">California two-spotted octopus</name>
    <dbReference type="NCBI Taxonomy" id="37653"/>
    <lineage>
        <taxon>Eukaryota</taxon>
        <taxon>Metazoa</taxon>
        <taxon>Spiralia</taxon>
        <taxon>Lophotrochozoa</taxon>
        <taxon>Mollusca</taxon>
        <taxon>Cephalopoda</taxon>
        <taxon>Coleoidea</taxon>
        <taxon>Octopodiformes</taxon>
        <taxon>Octopoda</taxon>
        <taxon>Incirrata</taxon>
        <taxon>Octopodidae</taxon>
        <taxon>Octopus</taxon>
    </lineage>
</organism>